<reference evidence="1 2" key="1">
    <citation type="submission" date="2013-09" db="EMBL/GenBank/DDBJ databases">
        <title>Corchorus capsularis genome sequencing.</title>
        <authorList>
            <person name="Alam M."/>
            <person name="Haque M.S."/>
            <person name="Islam M.S."/>
            <person name="Emdad E.M."/>
            <person name="Islam M.M."/>
            <person name="Ahmed B."/>
            <person name="Halim A."/>
            <person name="Hossen Q.M.M."/>
            <person name="Hossain M.Z."/>
            <person name="Ahmed R."/>
            <person name="Khan M.M."/>
            <person name="Islam R."/>
            <person name="Rashid M.M."/>
            <person name="Khan S.A."/>
            <person name="Rahman M.S."/>
            <person name="Alam M."/>
        </authorList>
    </citation>
    <scope>NUCLEOTIDE SEQUENCE [LARGE SCALE GENOMIC DNA]</scope>
    <source>
        <strain evidence="2">cv. CVL-1</strain>
        <tissue evidence="1">Whole seedling</tissue>
    </source>
</reference>
<proteinExistence type="predicted"/>
<evidence type="ECO:0000313" key="1">
    <source>
        <dbReference type="EMBL" id="OMO73016.1"/>
    </source>
</evidence>
<organism evidence="1 2">
    <name type="scientific">Corchorus capsularis</name>
    <name type="common">Jute</name>
    <dbReference type="NCBI Taxonomy" id="210143"/>
    <lineage>
        <taxon>Eukaryota</taxon>
        <taxon>Viridiplantae</taxon>
        <taxon>Streptophyta</taxon>
        <taxon>Embryophyta</taxon>
        <taxon>Tracheophyta</taxon>
        <taxon>Spermatophyta</taxon>
        <taxon>Magnoliopsida</taxon>
        <taxon>eudicotyledons</taxon>
        <taxon>Gunneridae</taxon>
        <taxon>Pentapetalae</taxon>
        <taxon>rosids</taxon>
        <taxon>malvids</taxon>
        <taxon>Malvales</taxon>
        <taxon>Malvaceae</taxon>
        <taxon>Grewioideae</taxon>
        <taxon>Apeibeae</taxon>
        <taxon>Corchorus</taxon>
    </lineage>
</organism>
<dbReference type="AlphaFoldDB" id="A0A1R3HRK3"/>
<comment type="caution">
    <text evidence="1">The sequence shown here is derived from an EMBL/GenBank/DDBJ whole genome shotgun (WGS) entry which is preliminary data.</text>
</comment>
<gene>
    <name evidence="1" type="ORF">CCACVL1_17492</name>
</gene>
<sequence length="63" mass="6979">MMPRPASAKLKTSTTTTLMKLMVRWTQGLSVESRLPPVHPIAGVADKMRFNYVSRNGYNAAVT</sequence>
<dbReference type="Proteomes" id="UP000188268">
    <property type="component" value="Unassembled WGS sequence"/>
</dbReference>
<name>A0A1R3HRK3_COCAP</name>
<dbReference type="Gramene" id="OMO73016">
    <property type="protein sequence ID" value="OMO73016"/>
    <property type="gene ID" value="CCACVL1_17492"/>
</dbReference>
<evidence type="ECO:0000313" key="2">
    <source>
        <dbReference type="Proteomes" id="UP000188268"/>
    </source>
</evidence>
<dbReference type="EMBL" id="AWWV01011300">
    <property type="protein sequence ID" value="OMO73016.1"/>
    <property type="molecule type" value="Genomic_DNA"/>
</dbReference>
<keyword evidence="2" id="KW-1185">Reference proteome</keyword>
<accession>A0A1R3HRK3</accession>
<protein>
    <submittedName>
        <fullName evidence="1">Uncharacterized protein</fullName>
    </submittedName>
</protein>